<dbReference type="EMBL" id="SMRT01000006">
    <property type="protein sequence ID" value="TDF97112.1"/>
    <property type="molecule type" value="Genomic_DNA"/>
</dbReference>
<keyword evidence="6" id="KW-1185">Reference proteome</keyword>
<dbReference type="Gene3D" id="3.20.20.100">
    <property type="entry name" value="NADP-dependent oxidoreductase domain"/>
    <property type="match status" value="1"/>
</dbReference>
<dbReference type="PANTHER" id="PTHR43150:SF4">
    <property type="entry name" value="L-GLYCERALDEHYDE 3-PHOSPHATE REDUCTASE"/>
    <property type="match status" value="1"/>
</dbReference>
<evidence type="ECO:0000313" key="6">
    <source>
        <dbReference type="Proteomes" id="UP000295636"/>
    </source>
</evidence>
<dbReference type="PANTHER" id="PTHR43150">
    <property type="entry name" value="HYPERKINETIC, ISOFORM M"/>
    <property type="match status" value="1"/>
</dbReference>
<comment type="caution">
    <text evidence="5">The sequence shown here is derived from an EMBL/GenBank/DDBJ whole genome shotgun (WGS) entry which is preliminary data.</text>
</comment>
<proteinExistence type="inferred from homology"/>
<dbReference type="Proteomes" id="UP000295636">
    <property type="component" value="Unassembled WGS sequence"/>
</dbReference>
<dbReference type="GO" id="GO:0051596">
    <property type="term" value="P:methylglyoxal catabolic process"/>
    <property type="evidence" value="ECO:0007669"/>
    <property type="project" value="TreeGrafter"/>
</dbReference>
<reference evidence="5 6" key="1">
    <citation type="submission" date="2019-03" db="EMBL/GenBank/DDBJ databases">
        <title>This is whole genome sequence of Paenibacillus sp MS74 strain.</title>
        <authorList>
            <person name="Trinh H.N."/>
        </authorList>
    </citation>
    <scope>NUCLEOTIDE SEQUENCE [LARGE SCALE GENOMIC DNA]</scope>
    <source>
        <strain evidence="5 6">MS74</strain>
    </source>
</reference>
<dbReference type="CDD" id="cd19151">
    <property type="entry name" value="AKR_AKR14A2"/>
    <property type="match status" value="1"/>
</dbReference>
<evidence type="ECO:0000256" key="1">
    <source>
        <dbReference type="ARBA" id="ARBA00006515"/>
    </source>
</evidence>
<dbReference type="OrthoDB" id="9773828at2"/>
<keyword evidence="2" id="KW-0521">NADP</keyword>
<evidence type="ECO:0000313" key="5">
    <source>
        <dbReference type="EMBL" id="TDF97112.1"/>
    </source>
</evidence>
<evidence type="ECO:0000256" key="3">
    <source>
        <dbReference type="ARBA" id="ARBA00023002"/>
    </source>
</evidence>
<dbReference type="AlphaFoldDB" id="A0A4R5KP84"/>
<feature type="domain" description="NADP-dependent oxidoreductase" evidence="4">
    <location>
        <begin position="28"/>
        <end position="328"/>
    </location>
</feature>
<evidence type="ECO:0000259" key="4">
    <source>
        <dbReference type="Pfam" id="PF00248"/>
    </source>
</evidence>
<sequence length="330" mass="36617">MVYTANNQRYETMKYRRCGRSGLKLPAISLGLWHNFGGVDVYENGRAMLRRAFDLGITHFDLANNYGPPPGSAEEMFGKVLQSDFAPYRDEIIISSKAGYYMWPGPYGEWGSKKYLISSLDQSLKRMKLDYVDIFYHHRPDPDTPLEETMGALDLAVRQGKALYVGLSNYNAEQTKAAVRILKELGTPCLIHQPRYSMLDRWVENGLLDALEEDGVGSIAFSPLAKGMLTDRYLHGIPKDSRAGGQSVFLKPEDLTDEVMNKIRSLTVVAEKRGQKLSQMALAWVLRGGGVTSALIGASRISQIEDAVNALNGLEFSADELAAIEAILKA</sequence>
<name>A0A4R5KP84_9BACL</name>
<dbReference type="InterPro" id="IPR005399">
    <property type="entry name" value="K_chnl_volt-dep_bsu_KCNAB-rel"/>
</dbReference>
<protein>
    <submittedName>
        <fullName evidence="5">L-glyceraldehyde 3-phosphate reductase</fullName>
        <ecNumber evidence="5">1.1.1.-</ecNumber>
    </submittedName>
</protein>
<evidence type="ECO:0000256" key="2">
    <source>
        <dbReference type="ARBA" id="ARBA00022857"/>
    </source>
</evidence>
<dbReference type="InterPro" id="IPR036812">
    <property type="entry name" value="NAD(P)_OxRdtase_dom_sf"/>
</dbReference>
<dbReference type="PRINTS" id="PR01577">
    <property type="entry name" value="KCNABCHANNEL"/>
</dbReference>
<dbReference type="NCBIfam" id="NF007388">
    <property type="entry name" value="PRK09912.1"/>
    <property type="match status" value="1"/>
</dbReference>
<dbReference type="RefSeq" id="WP_133229361.1">
    <property type="nucleotide sequence ID" value="NZ_SMRT01000006.1"/>
</dbReference>
<comment type="similarity">
    <text evidence="1">Belongs to the shaker potassium channel beta subunit family.</text>
</comment>
<dbReference type="InterPro" id="IPR023210">
    <property type="entry name" value="NADP_OxRdtase_dom"/>
</dbReference>
<keyword evidence="3 5" id="KW-0560">Oxidoreductase</keyword>
<gene>
    <name evidence="5" type="primary">mgrA</name>
    <name evidence="5" type="ORF">E1757_14835</name>
</gene>
<dbReference type="EC" id="1.1.1.-" evidence="5"/>
<accession>A0A4R5KP84</accession>
<dbReference type="SUPFAM" id="SSF51430">
    <property type="entry name" value="NAD(P)-linked oxidoreductase"/>
    <property type="match status" value="1"/>
</dbReference>
<organism evidence="5 6">
    <name type="scientific">Paenibacillus piri</name>
    <dbReference type="NCBI Taxonomy" id="2547395"/>
    <lineage>
        <taxon>Bacteria</taxon>
        <taxon>Bacillati</taxon>
        <taxon>Bacillota</taxon>
        <taxon>Bacilli</taxon>
        <taxon>Bacillales</taxon>
        <taxon>Paenibacillaceae</taxon>
        <taxon>Paenibacillus</taxon>
    </lineage>
</organism>
<dbReference type="Pfam" id="PF00248">
    <property type="entry name" value="Aldo_ket_red"/>
    <property type="match status" value="1"/>
</dbReference>
<dbReference type="GO" id="GO:0016491">
    <property type="term" value="F:oxidoreductase activity"/>
    <property type="evidence" value="ECO:0007669"/>
    <property type="project" value="UniProtKB-KW"/>
</dbReference>